<feature type="compositionally biased region" description="Polar residues" evidence="2">
    <location>
        <begin position="401"/>
        <end position="415"/>
    </location>
</feature>
<comment type="caution">
    <text evidence="3">The sequence shown here is derived from an EMBL/GenBank/DDBJ whole genome shotgun (WGS) entry which is preliminary data.</text>
</comment>
<evidence type="ECO:0000313" key="4">
    <source>
        <dbReference type="Proteomes" id="UP001372338"/>
    </source>
</evidence>
<feature type="coiled-coil region" evidence="1">
    <location>
        <begin position="276"/>
        <end position="310"/>
    </location>
</feature>
<dbReference type="PANTHER" id="PTHR35507:SF1">
    <property type="entry name" value="TMF_TATA_BD DOMAIN-CONTAINING PROTEIN"/>
    <property type="match status" value="1"/>
</dbReference>
<feature type="region of interest" description="Disordered" evidence="2">
    <location>
        <begin position="360"/>
        <end position="444"/>
    </location>
</feature>
<dbReference type="PANTHER" id="PTHR35507">
    <property type="entry name" value="OS09G0488600 PROTEIN"/>
    <property type="match status" value="1"/>
</dbReference>
<proteinExistence type="predicted"/>
<keyword evidence="4" id="KW-1185">Reference proteome</keyword>
<accession>A0AAN9I2S6</accession>
<protein>
    <submittedName>
        <fullName evidence="3">Uncharacterized protein</fullName>
    </submittedName>
</protein>
<name>A0AAN9I2S6_CROPI</name>
<dbReference type="AlphaFoldDB" id="A0AAN9I2S6"/>
<evidence type="ECO:0000313" key="3">
    <source>
        <dbReference type="EMBL" id="KAK7261565.1"/>
    </source>
</evidence>
<reference evidence="3 4" key="1">
    <citation type="submission" date="2024-01" db="EMBL/GenBank/DDBJ databases">
        <title>The genomes of 5 underutilized Papilionoideae crops provide insights into root nodulation and disease resistanc.</title>
        <authorList>
            <person name="Yuan L."/>
        </authorList>
    </citation>
    <scope>NUCLEOTIDE SEQUENCE [LARGE SCALE GENOMIC DNA]</scope>
    <source>
        <strain evidence="3">ZHUSHIDOU_FW_LH</strain>
        <tissue evidence="3">Leaf</tissue>
    </source>
</reference>
<keyword evidence="1" id="KW-0175">Coiled coil</keyword>
<dbReference type="EMBL" id="JAYWIO010000005">
    <property type="protein sequence ID" value="KAK7261565.1"/>
    <property type="molecule type" value="Genomic_DNA"/>
</dbReference>
<gene>
    <name evidence="3" type="ORF">RIF29_27879</name>
</gene>
<evidence type="ECO:0000256" key="2">
    <source>
        <dbReference type="SAM" id="MobiDB-lite"/>
    </source>
</evidence>
<dbReference type="Proteomes" id="UP001372338">
    <property type="component" value="Unassembled WGS sequence"/>
</dbReference>
<organism evidence="3 4">
    <name type="scientific">Crotalaria pallida</name>
    <name type="common">Smooth rattlebox</name>
    <name type="synonym">Crotalaria striata</name>
    <dbReference type="NCBI Taxonomy" id="3830"/>
    <lineage>
        <taxon>Eukaryota</taxon>
        <taxon>Viridiplantae</taxon>
        <taxon>Streptophyta</taxon>
        <taxon>Embryophyta</taxon>
        <taxon>Tracheophyta</taxon>
        <taxon>Spermatophyta</taxon>
        <taxon>Magnoliopsida</taxon>
        <taxon>eudicotyledons</taxon>
        <taxon>Gunneridae</taxon>
        <taxon>Pentapetalae</taxon>
        <taxon>rosids</taxon>
        <taxon>fabids</taxon>
        <taxon>Fabales</taxon>
        <taxon>Fabaceae</taxon>
        <taxon>Papilionoideae</taxon>
        <taxon>50 kb inversion clade</taxon>
        <taxon>genistoids sensu lato</taxon>
        <taxon>core genistoids</taxon>
        <taxon>Crotalarieae</taxon>
        <taxon>Crotalaria</taxon>
    </lineage>
</organism>
<sequence length="444" mass="49250">MDHATDAVPLRPSLISLPPFSPSLLHRRRRLSATFLDHHNRRPLSSEKPPLAWISLQGRVVNAELASSAKSIGLKGDVAVAWDLFPSVVRFLIVAVIGVAVAESKKNLRICQLMKSVELRDQVLSSMQQKLDNLCEQLNSTTKEHSPAATKDGEMQLAETFGTEKIKFVDCGCWHCEQHSGLFTELMGASVTTASSGNEMLQYKMPYSNEEPEERRMSDLSDWASSVTSAADIQFNSISVEQDIYNLKRDCEEKDNTIKELSTLLNSSEVAGNKRVTELEDIIRRKNTTISKLKKDLLVLEQKVVQLSRLRRPSFSANDSNNIQLPQMRDNLIYDMESTTSPSSSDSDSAPVYNAQVLNHDSPAGIGQKSAPAKVLSAPGRIFERHSKSQSMRPLKEASATRKSTNAASSSQKQLSPRGDLKKSRRRSLNGAKSMTAQKRLVLQ</sequence>
<evidence type="ECO:0000256" key="1">
    <source>
        <dbReference type="SAM" id="Coils"/>
    </source>
</evidence>